<evidence type="ECO:0000313" key="2">
    <source>
        <dbReference type="EMBL" id="KAK7504837.1"/>
    </source>
</evidence>
<feature type="transmembrane region" description="Helical" evidence="1">
    <location>
        <begin position="21"/>
        <end position="39"/>
    </location>
</feature>
<keyword evidence="1" id="KW-0472">Membrane</keyword>
<evidence type="ECO:0000256" key="1">
    <source>
        <dbReference type="SAM" id="Phobius"/>
    </source>
</evidence>
<protein>
    <submittedName>
        <fullName evidence="2">Uncharacterized protein</fullName>
    </submittedName>
</protein>
<sequence length="96" mass="11252">MRKYRYGNPTQHGIFRKYGNFIYFFAAWNLFGFVVWKTMTAQKRKEDKDWDSKSSTDKYLAMTGIKDKIQRVKIQGFTQVQDEPADSDASKGTAEH</sequence>
<reference evidence="2 3" key="1">
    <citation type="journal article" date="2023" name="Sci. Data">
        <title>Genome assembly of the Korean intertidal mud-creeper Batillaria attramentaria.</title>
        <authorList>
            <person name="Patra A.K."/>
            <person name="Ho P.T."/>
            <person name="Jun S."/>
            <person name="Lee S.J."/>
            <person name="Kim Y."/>
            <person name="Won Y.J."/>
        </authorList>
    </citation>
    <scope>NUCLEOTIDE SEQUENCE [LARGE SCALE GENOMIC DNA]</scope>
    <source>
        <strain evidence="2">Wonlab-2016</strain>
    </source>
</reference>
<keyword evidence="1" id="KW-1133">Transmembrane helix</keyword>
<gene>
    <name evidence="2" type="ORF">BaRGS_00003865</name>
</gene>
<accession>A0ABD0M0S7</accession>
<organism evidence="2 3">
    <name type="scientific">Batillaria attramentaria</name>
    <dbReference type="NCBI Taxonomy" id="370345"/>
    <lineage>
        <taxon>Eukaryota</taxon>
        <taxon>Metazoa</taxon>
        <taxon>Spiralia</taxon>
        <taxon>Lophotrochozoa</taxon>
        <taxon>Mollusca</taxon>
        <taxon>Gastropoda</taxon>
        <taxon>Caenogastropoda</taxon>
        <taxon>Sorbeoconcha</taxon>
        <taxon>Cerithioidea</taxon>
        <taxon>Batillariidae</taxon>
        <taxon>Batillaria</taxon>
    </lineage>
</organism>
<proteinExistence type="predicted"/>
<evidence type="ECO:0000313" key="3">
    <source>
        <dbReference type="Proteomes" id="UP001519460"/>
    </source>
</evidence>
<name>A0ABD0M0S7_9CAEN</name>
<keyword evidence="1" id="KW-0812">Transmembrane</keyword>
<dbReference type="Proteomes" id="UP001519460">
    <property type="component" value="Unassembled WGS sequence"/>
</dbReference>
<dbReference type="EMBL" id="JACVVK020000013">
    <property type="protein sequence ID" value="KAK7504837.1"/>
    <property type="molecule type" value="Genomic_DNA"/>
</dbReference>
<dbReference type="AlphaFoldDB" id="A0ABD0M0S7"/>
<comment type="caution">
    <text evidence="2">The sequence shown here is derived from an EMBL/GenBank/DDBJ whole genome shotgun (WGS) entry which is preliminary data.</text>
</comment>
<keyword evidence="3" id="KW-1185">Reference proteome</keyword>